<feature type="region of interest" description="Disordered" evidence="5">
    <location>
        <begin position="1"/>
        <end position="62"/>
    </location>
</feature>
<feature type="non-terminal residue" evidence="7">
    <location>
        <position position="1"/>
    </location>
</feature>
<keyword evidence="4" id="KW-0325">Glycoprotein</keyword>
<evidence type="ECO:0000313" key="7">
    <source>
        <dbReference type="EMBL" id="PIK37848.1"/>
    </source>
</evidence>
<accession>A0A2G8JQ68</accession>
<feature type="domain" description="Fibrinogen C-terminal" evidence="6">
    <location>
        <begin position="235"/>
        <end position="395"/>
    </location>
</feature>
<sequence>DDDSGVRGYFRCTRPTPGPAPAESRSTVKEESTNTPTEEGGVTNDEGNGVTFTGQDVDTASEPTIHTETTPTAIISSTQSTVDVTSTVKEESTNTPTEEVGYTRDEGSDVTFTGQDVDTTSEPTIDSETTPVAIISSTQSTVDMTSTTSDPSTTLPAGVQTTQTSINQSCTVSMENITILDHGSFQVNENCTKKFTCTNGYTSVNEAYTCSSSAECDKRNGVRKCYCERGYQGNGETCMQMTNCLDYFDANFTDNGIYTIKPINWPESPFEVFCNMTDGGGWTVFQRRVDGSVNFYRNWTSYKVGFGELDHEFWLGNDKLYYLTNPGEYQIRIDLVNMHGVPYYAKYDLFRINDESDNYTLSGLGTYNGTALGSFKIDYIYRHTTSQQYSTVLVF</sequence>
<feature type="compositionally biased region" description="Polar residues" evidence="5">
    <location>
        <begin position="50"/>
        <end position="62"/>
    </location>
</feature>
<feature type="compositionally biased region" description="Low complexity" evidence="5">
    <location>
        <begin position="139"/>
        <end position="154"/>
    </location>
</feature>
<dbReference type="PROSITE" id="PS51406">
    <property type="entry name" value="FIBRINOGEN_C_2"/>
    <property type="match status" value="1"/>
</dbReference>
<dbReference type="GO" id="GO:0034116">
    <property type="term" value="P:positive regulation of heterotypic cell-cell adhesion"/>
    <property type="evidence" value="ECO:0007669"/>
    <property type="project" value="TreeGrafter"/>
</dbReference>
<comment type="caution">
    <text evidence="7">The sequence shown here is derived from an EMBL/GenBank/DDBJ whole genome shotgun (WGS) entry which is preliminary data.</text>
</comment>
<organism evidence="7 8">
    <name type="scientific">Stichopus japonicus</name>
    <name type="common">Sea cucumber</name>
    <dbReference type="NCBI Taxonomy" id="307972"/>
    <lineage>
        <taxon>Eukaryota</taxon>
        <taxon>Metazoa</taxon>
        <taxon>Echinodermata</taxon>
        <taxon>Eleutherozoa</taxon>
        <taxon>Echinozoa</taxon>
        <taxon>Holothuroidea</taxon>
        <taxon>Aspidochirotacea</taxon>
        <taxon>Aspidochirotida</taxon>
        <taxon>Stichopodidae</taxon>
        <taxon>Apostichopus</taxon>
    </lineage>
</organism>
<feature type="compositionally biased region" description="Low complexity" evidence="5">
    <location>
        <begin position="77"/>
        <end position="87"/>
    </location>
</feature>
<evidence type="ECO:0000256" key="3">
    <source>
        <dbReference type="ARBA" id="ARBA00023157"/>
    </source>
</evidence>
<dbReference type="InterPro" id="IPR002181">
    <property type="entry name" value="Fibrinogen_a/b/g_C_dom"/>
</dbReference>
<evidence type="ECO:0000256" key="5">
    <source>
        <dbReference type="SAM" id="MobiDB-lite"/>
    </source>
</evidence>
<comment type="subcellular location">
    <subcellularLocation>
        <location evidence="1">Secreted</location>
    </subcellularLocation>
</comment>
<dbReference type="GO" id="GO:0005577">
    <property type="term" value="C:fibrinogen complex"/>
    <property type="evidence" value="ECO:0007669"/>
    <property type="project" value="TreeGrafter"/>
</dbReference>
<feature type="region of interest" description="Disordered" evidence="5">
    <location>
        <begin position="139"/>
        <end position="158"/>
    </location>
</feature>
<dbReference type="PANTHER" id="PTHR47221">
    <property type="entry name" value="FIBRINOGEN ALPHA CHAIN"/>
    <property type="match status" value="1"/>
</dbReference>
<reference evidence="7 8" key="1">
    <citation type="journal article" date="2017" name="PLoS Biol.">
        <title>The sea cucumber genome provides insights into morphological evolution and visceral regeneration.</title>
        <authorList>
            <person name="Zhang X."/>
            <person name="Sun L."/>
            <person name="Yuan J."/>
            <person name="Sun Y."/>
            <person name="Gao Y."/>
            <person name="Zhang L."/>
            <person name="Li S."/>
            <person name="Dai H."/>
            <person name="Hamel J.F."/>
            <person name="Liu C."/>
            <person name="Yu Y."/>
            <person name="Liu S."/>
            <person name="Lin W."/>
            <person name="Guo K."/>
            <person name="Jin S."/>
            <person name="Xu P."/>
            <person name="Storey K.B."/>
            <person name="Huan P."/>
            <person name="Zhang T."/>
            <person name="Zhou Y."/>
            <person name="Zhang J."/>
            <person name="Lin C."/>
            <person name="Li X."/>
            <person name="Xing L."/>
            <person name="Huo D."/>
            <person name="Sun M."/>
            <person name="Wang L."/>
            <person name="Mercier A."/>
            <person name="Li F."/>
            <person name="Yang H."/>
            <person name="Xiang J."/>
        </authorList>
    </citation>
    <scope>NUCLEOTIDE SEQUENCE [LARGE SCALE GENOMIC DNA]</scope>
    <source>
        <strain evidence="7">Shaxun</strain>
        <tissue evidence="7">Muscle</tissue>
    </source>
</reference>
<gene>
    <name evidence="7" type="ORF">BSL78_25309</name>
</gene>
<evidence type="ECO:0000259" key="6">
    <source>
        <dbReference type="PROSITE" id="PS51406"/>
    </source>
</evidence>
<proteinExistence type="predicted"/>
<dbReference type="GO" id="GO:0030674">
    <property type="term" value="F:protein-macromolecule adaptor activity"/>
    <property type="evidence" value="ECO:0007669"/>
    <property type="project" value="TreeGrafter"/>
</dbReference>
<dbReference type="NCBIfam" id="NF040941">
    <property type="entry name" value="GGGWT_bact"/>
    <property type="match status" value="1"/>
</dbReference>
<dbReference type="Gene3D" id="2.10.25.10">
    <property type="entry name" value="Laminin"/>
    <property type="match status" value="1"/>
</dbReference>
<evidence type="ECO:0000313" key="8">
    <source>
        <dbReference type="Proteomes" id="UP000230750"/>
    </source>
</evidence>
<evidence type="ECO:0000256" key="2">
    <source>
        <dbReference type="ARBA" id="ARBA00022525"/>
    </source>
</evidence>
<evidence type="ECO:0000256" key="1">
    <source>
        <dbReference type="ARBA" id="ARBA00004613"/>
    </source>
</evidence>
<dbReference type="SMART" id="SM00186">
    <property type="entry name" value="FBG"/>
    <property type="match status" value="1"/>
</dbReference>
<keyword evidence="8" id="KW-1185">Reference proteome</keyword>
<feature type="region of interest" description="Disordered" evidence="5">
    <location>
        <begin position="77"/>
        <end position="125"/>
    </location>
</feature>
<protein>
    <recommendedName>
        <fullName evidence="6">Fibrinogen C-terminal domain-containing protein</fullName>
    </recommendedName>
</protein>
<keyword evidence="3" id="KW-1015">Disulfide bond</keyword>
<dbReference type="Pfam" id="PF00147">
    <property type="entry name" value="Fibrinogen_C"/>
    <property type="match status" value="1"/>
</dbReference>
<dbReference type="Gene3D" id="3.90.215.10">
    <property type="entry name" value="Gamma Fibrinogen, chain A, domain 1"/>
    <property type="match status" value="1"/>
</dbReference>
<dbReference type="SUPFAM" id="SSF56496">
    <property type="entry name" value="Fibrinogen C-terminal domain-like"/>
    <property type="match status" value="1"/>
</dbReference>
<dbReference type="GO" id="GO:0005201">
    <property type="term" value="F:extracellular matrix structural constituent"/>
    <property type="evidence" value="ECO:0007669"/>
    <property type="project" value="TreeGrafter"/>
</dbReference>
<dbReference type="InterPro" id="IPR036056">
    <property type="entry name" value="Fibrinogen-like_C"/>
</dbReference>
<dbReference type="InterPro" id="IPR037579">
    <property type="entry name" value="FIB_ANG-like"/>
</dbReference>
<dbReference type="InterPro" id="IPR014716">
    <property type="entry name" value="Fibrinogen_a/b/g_C_1"/>
</dbReference>
<evidence type="ECO:0000256" key="4">
    <source>
        <dbReference type="ARBA" id="ARBA00023180"/>
    </source>
</evidence>
<dbReference type="PANTHER" id="PTHR47221:SF5">
    <property type="entry name" value="FIBRINOGEN C-TERMINAL DOMAIN-CONTAINING PROTEIN"/>
    <property type="match status" value="1"/>
</dbReference>
<dbReference type="Proteomes" id="UP000230750">
    <property type="component" value="Unassembled WGS sequence"/>
</dbReference>
<keyword evidence="2" id="KW-0964">Secreted</keyword>
<dbReference type="AlphaFoldDB" id="A0A2G8JQ68"/>
<dbReference type="EMBL" id="MRZV01001439">
    <property type="protein sequence ID" value="PIK37848.1"/>
    <property type="molecule type" value="Genomic_DNA"/>
</dbReference>
<name>A0A2G8JQ68_STIJA</name>
<feature type="compositionally biased region" description="Polar residues" evidence="5">
    <location>
        <begin position="110"/>
        <end position="125"/>
    </location>
</feature>